<dbReference type="InterPro" id="IPR051458">
    <property type="entry name" value="Cyt/Met_Dipeptidase"/>
</dbReference>
<keyword evidence="3" id="KW-0378">Hydrolase</keyword>
<dbReference type="eggNOG" id="COG0624">
    <property type="taxonomic scope" value="Bacteria"/>
</dbReference>
<protein>
    <recommendedName>
        <fullName evidence="4">Peptidase M20 dimerisation domain-containing protein</fullName>
    </recommendedName>
</protein>
<feature type="domain" description="Peptidase M20 dimerisation" evidence="4">
    <location>
        <begin position="208"/>
        <end position="351"/>
    </location>
</feature>
<evidence type="ECO:0000256" key="1">
    <source>
        <dbReference type="ARBA" id="ARBA00022670"/>
    </source>
</evidence>
<dbReference type="RefSeq" id="WP_006293434.1">
    <property type="nucleotide sequence ID" value="NZ_GG770226.1"/>
</dbReference>
<dbReference type="EMBL" id="ADCX01000007">
    <property type="protein sequence ID" value="EFG25983.1"/>
    <property type="molecule type" value="Genomic_DNA"/>
</dbReference>
<sequence>MTVSNDDIRMQVEADMNNVINFLKKKIANRAVSPDGIDSQIMKADAQFVADMLKTVGVNARVEQSNQEDGTPGAWEVVGSKIVDPSKPTVLLYAHHDVQPASQDDGTWQTDPFVGTIKADRLYGRGASDDGAGIAIHLGALKALGEDLGVNIKVFIEGEEEMGSGTFIPFVQSHQDDFRADIMIVADSGNWSDQVPSLTTSLRGNTALDVTVQVLKEPRHSGAYGGPVLDAHTLAAMLISSLYDDKGQLAVPGVKSQEVVGGLQQDVDENQWRQDAGLLPDMTLAGTGSLASRLWVKPSVTVIGIDAHPVDGSFNVIAPSSRFRLSLRTAPNQDPAEAQKALGDFLVAHAPFGSKVTWEGADSGRGWAMDADSPVSKVAQKALADAFQTEIVNQGQGGSIPFIPDLCRIFPQYQVLVTGPEDPQSNAHSPNESQSISLLRKSIIAEAFMLKGFAQLA</sequence>
<evidence type="ECO:0000259" key="4">
    <source>
        <dbReference type="Pfam" id="PF07687"/>
    </source>
</evidence>
<dbReference type="PANTHER" id="PTHR43270:SF12">
    <property type="entry name" value="SUCCINYL-DIAMINOPIMELATE DESUCCINYLASE"/>
    <property type="match status" value="1"/>
</dbReference>
<dbReference type="Pfam" id="PF01546">
    <property type="entry name" value="Peptidase_M20"/>
    <property type="match status" value="1"/>
</dbReference>
<dbReference type="InterPro" id="IPR002933">
    <property type="entry name" value="Peptidase_M20"/>
</dbReference>
<keyword evidence="2" id="KW-0479">Metal-binding</keyword>
<dbReference type="Gene3D" id="3.30.70.360">
    <property type="match status" value="1"/>
</dbReference>
<evidence type="ECO:0000256" key="3">
    <source>
        <dbReference type="ARBA" id="ARBA00022801"/>
    </source>
</evidence>
<name>W5IGM4_SCAIO</name>
<dbReference type="Gene3D" id="3.40.630.10">
    <property type="entry name" value="Zn peptidases"/>
    <property type="match status" value="1"/>
</dbReference>
<dbReference type="SUPFAM" id="SSF53187">
    <property type="entry name" value="Zn-dependent exopeptidases"/>
    <property type="match status" value="1"/>
</dbReference>
<evidence type="ECO:0000313" key="5">
    <source>
        <dbReference type="EMBL" id="EFG25983.1"/>
    </source>
</evidence>
<dbReference type="GO" id="GO:0046872">
    <property type="term" value="F:metal ion binding"/>
    <property type="evidence" value="ECO:0007669"/>
    <property type="project" value="UniProtKB-KW"/>
</dbReference>
<gene>
    <name evidence="5" type="ORF">HMPREF9020_01052</name>
</gene>
<dbReference type="InterPro" id="IPR011650">
    <property type="entry name" value="Peptidase_M20_dimer"/>
</dbReference>
<dbReference type="HOGENOM" id="CLU_029469_2_0_11"/>
<keyword evidence="6" id="KW-1185">Reference proteome</keyword>
<reference evidence="5 6" key="1">
    <citation type="submission" date="2012-01" db="EMBL/GenBank/DDBJ databases">
        <title>The Genome Sequence of Scardovia inopinata F0304.</title>
        <authorList>
            <consortium name="The Broad Institute Genome Sequencing Platform"/>
            <person name="Ward D."/>
            <person name="Earl A."/>
            <person name="Feldgarden M."/>
            <person name="Gevers D."/>
            <person name="Young S."/>
            <person name="Zeng Q."/>
            <person name="Koehrsen M."/>
            <person name="Alvarado L."/>
            <person name="Berlin A.M."/>
            <person name="Borenstein D."/>
            <person name="Chapman S.B."/>
            <person name="Chen Z."/>
            <person name="Engels R."/>
            <person name="Freedman E."/>
            <person name="Gellesch M."/>
            <person name="Goldberg J."/>
            <person name="Griggs A."/>
            <person name="Gujja S."/>
            <person name="Heilman E.R."/>
            <person name="Heiman D.I."/>
            <person name="Hepburn T.A."/>
            <person name="Howarth C."/>
            <person name="Jen D."/>
            <person name="Larson L."/>
            <person name="Mehta T."/>
            <person name="Park D."/>
            <person name="Pearson M."/>
            <person name="Richards J."/>
            <person name="Roberts A."/>
            <person name="Saif S."/>
            <person name="Shea T.D."/>
            <person name="Shenoy N."/>
            <person name="Sisk P."/>
            <person name="Stolte C."/>
            <person name="Sykes S.N."/>
            <person name="Walk T."/>
            <person name="White J."/>
            <person name="Yandava C."/>
            <person name="Izard J."/>
            <person name="Baranova O.V."/>
            <person name="Blanton J.M."/>
            <person name="Tanner A.C."/>
            <person name="Dewhirst F."/>
            <person name="Haas B."/>
            <person name="Nusbaum C."/>
            <person name="Birren B."/>
        </authorList>
    </citation>
    <scope>NUCLEOTIDE SEQUENCE [LARGE SCALE GENOMIC DNA]</scope>
    <source>
        <strain evidence="5 6">F0304</strain>
    </source>
</reference>
<comment type="caution">
    <text evidence="5">The sequence shown here is derived from an EMBL/GenBank/DDBJ whole genome shotgun (WGS) entry which is preliminary data.</text>
</comment>
<dbReference type="Pfam" id="PF07687">
    <property type="entry name" value="M20_dimer"/>
    <property type="match status" value="1"/>
</dbReference>
<dbReference type="AlphaFoldDB" id="W5IGM4"/>
<dbReference type="Proteomes" id="UP000005777">
    <property type="component" value="Unassembled WGS sequence"/>
</dbReference>
<dbReference type="GO" id="GO:0008233">
    <property type="term" value="F:peptidase activity"/>
    <property type="evidence" value="ECO:0007669"/>
    <property type="project" value="UniProtKB-KW"/>
</dbReference>
<organism evidence="5 6">
    <name type="scientific">Scardovia inopinata F0304</name>
    <dbReference type="NCBI Taxonomy" id="641146"/>
    <lineage>
        <taxon>Bacteria</taxon>
        <taxon>Bacillati</taxon>
        <taxon>Actinomycetota</taxon>
        <taxon>Actinomycetes</taxon>
        <taxon>Bifidobacteriales</taxon>
        <taxon>Bifidobacteriaceae</taxon>
        <taxon>Scardovia</taxon>
    </lineage>
</organism>
<keyword evidence="1" id="KW-0645">Protease</keyword>
<dbReference type="GO" id="GO:0006508">
    <property type="term" value="P:proteolysis"/>
    <property type="evidence" value="ECO:0007669"/>
    <property type="project" value="UniProtKB-KW"/>
</dbReference>
<proteinExistence type="predicted"/>
<accession>W5IGM4</accession>
<dbReference type="PANTHER" id="PTHR43270">
    <property type="entry name" value="BETA-ALA-HIS DIPEPTIDASE"/>
    <property type="match status" value="1"/>
</dbReference>
<evidence type="ECO:0000313" key="6">
    <source>
        <dbReference type="Proteomes" id="UP000005777"/>
    </source>
</evidence>
<dbReference type="NCBIfam" id="NF005914">
    <property type="entry name" value="PRK07907.1"/>
    <property type="match status" value="1"/>
</dbReference>
<evidence type="ECO:0000256" key="2">
    <source>
        <dbReference type="ARBA" id="ARBA00022723"/>
    </source>
</evidence>